<protein>
    <submittedName>
        <fullName evidence="4">Uncharacterized protein</fullName>
    </submittedName>
</protein>
<feature type="compositionally biased region" description="Polar residues" evidence="1">
    <location>
        <begin position="60"/>
        <end position="72"/>
    </location>
</feature>
<dbReference type="AlphaFoldDB" id="A0A814QMS9"/>
<evidence type="ECO:0000313" key="4">
    <source>
        <dbReference type="EMBL" id="CAF1120516.1"/>
    </source>
</evidence>
<evidence type="ECO:0000313" key="5">
    <source>
        <dbReference type="Proteomes" id="UP000663832"/>
    </source>
</evidence>
<feature type="region of interest" description="Disordered" evidence="1">
    <location>
        <begin position="1"/>
        <end position="72"/>
    </location>
</feature>
<dbReference type="OrthoDB" id="10111711at2759"/>
<sequence>MSSLSNQSHNGSSSQADSSSNNDTKEKSSGTDGSTNDNHEESTNKETKKVQRSDYVGSTGLDSNRLSAQGDT</sequence>
<organism evidence="4 5">
    <name type="scientific">Adineta steineri</name>
    <dbReference type="NCBI Taxonomy" id="433720"/>
    <lineage>
        <taxon>Eukaryota</taxon>
        <taxon>Metazoa</taxon>
        <taxon>Spiralia</taxon>
        <taxon>Gnathifera</taxon>
        <taxon>Rotifera</taxon>
        <taxon>Eurotatoria</taxon>
        <taxon>Bdelloidea</taxon>
        <taxon>Adinetida</taxon>
        <taxon>Adinetidae</taxon>
        <taxon>Adineta</taxon>
    </lineage>
</organism>
<feature type="compositionally biased region" description="Basic and acidic residues" evidence="1">
    <location>
        <begin position="37"/>
        <end position="52"/>
    </location>
</feature>
<keyword evidence="5" id="KW-1185">Reference proteome</keyword>
<evidence type="ECO:0000313" key="2">
    <source>
        <dbReference type="EMBL" id="CAF1045683.1"/>
    </source>
</evidence>
<dbReference type="EMBL" id="CAJNOI010000093">
    <property type="protein sequence ID" value="CAF1045683.1"/>
    <property type="molecule type" value="Genomic_DNA"/>
</dbReference>
<gene>
    <name evidence="2" type="ORF">BJG266_LOCUS18322</name>
    <name evidence="3" type="ORF">QVE165_LOCUS17739</name>
    <name evidence="4" type="ORF">QVE165_LOCUS21368</name>
</gene>
<proteinExistence type="predicted"/>
<evidence type="ECO:0000313" key="3">
    <source>
        <dbReference type="EMBL" id="CAF1053285.1"/>
    </source>
</evidence>
<comment type="caution">
    <text evidence="4">The sequence shown here is derived from an EMBL/GenBank/DDBJ whole genome shotgun (WGS) entry which is preliminary data.</text>
</comment>
<dbReference type="Proteomes" id="UP000663832">
    <property type="component" value="Unassembled WGS sequence"/>
</dbReference>
<dbReference type="Proteomes" id="UP000663877">
    <property type="component" value="Unassembled WGS sequence"/>
</dbReference>
<feature type="compositionally biased region" description="Low complexity" evidence="1">
    <location>
        <begin position="1"/>
        <end position="22"/>
    </location>
</feature>
<accession>A0A814QMS9</accession>
<reference evidence="4" key="1">
    <citation type="submission" date="2021-02" db="EMBL/GenBank/DDBJ databases">
        <authorList>
            <person name="Nowell W R."/>
        </authorList>
    </citation>
    <scope>NUCLEOTIDE SEQUENCE</scope>
</reference>
<evidence type="ECO:0000256" key="1">
    <source>
        <dbReference type="SAM" id="MobiDB-lite"/>
    </source>
</evidence>
<dbReference type="EMBL" id="CAJNOM010000137">
    <property type="protein sequence ID" value="CAF1120516.1"/>
    <property type="molecule type" value="Genomic_DNA"/>
</dbReference>
<dbReference type="EMBL" id="CAJNOM010000103">
    <property type="protein sequence ID" value="CAF1053285.1"/>
    <property type="molecule type" value="Genomic_DNA"/>
</dbReference>
<name>A0A814QMS9_9BILA</name>